<feature type="region of interest" description="Disordered" evidence="1">
    <location>
        <begin position="134"/>
        <end position="187"/>
    </location>
</feature>
<dbReference type="AlphaFoldDB" id="A0A368SHA7"/>
<protein>
    <recommendedName>
        <fullName evidence="3">rRNA N-glycosidase</fullName>
    </recommendedName>
</protein>
<organism evidence="2">
    <name type="scientific">Setaria italica</name>
    <name type="common">Foxtail millet</name>
    <name type="synonym">Panicum italicum</name>
    <dbReference type="NCBI Taxonomy" id="4555"/>
    <lineage>
        <taxon>Eukaryota</taxon>
        <taxon>Viridiplantae</taxon>
        <taxon>Streptophyta</taxon>
        <taxon>Embryophyta</taxon>
        <taxon>Tracheophyta</taxon>
        <taxon>Spermatophyta</taxon>
        <taxon>Magnoliopsida</taxon>
        <taxon>Liliopsida</taxon>
        <taxon>Poales</taxon>
        <taxon>Poaceae</taxon>
        <taxon>PACMAD clade</taxon>
        <taxon>Panicoideae</taxon>
        <taxon>Panicodae</taxon>
        <taxon>Paniceae</taxon>
        <taxon>Cenchrinae</taxon>
        <taxon>Setaria</taxon>
    </lineage>
</organism>
<reference evidence="2" key="2">
    <citation type="submission" date="2015-07" db="EMBL/GenBank/DDBJ databases">
        <authorList>
            <person name="Noorani M."/>
        </authorList>
    </citation>
    <scope>NUCLEOTIDE SEQUENCE</scope>
    <source>
        <strain evidence="2">Yugu1</strain>
    </source>
</reference>
<evidence type="ECO:0000313" key="2">
    <source>
        <dbReference type="EMBL" id="RCV41744.1"/>
    </source>
</evidence>
<proteinExistence type="predicted"/>
<reference evidence="2" key="1">
    <citation type="journal article" date="2012" name="Nat. Biotechnol.">
        <title>Reference genome sequence of the model plant Setaria.</title>
        <authorList>
            <person name="Bennetzen J.L."/>
            <person name="Schmutz J."/>
            <person name="Wang H."/>
            <person name="Percifield R."/>
            <person name="Hawkins J."/>
            <person name="Pontaroli A.C."/>
            <person name="Estep M."/>
            <person name="Feng L."/>
            <person name="Vaughn J.N."/>
            <person name="Grimwood J."/>
            <person name="Jenkins J."/>
            <person name="Barry K."/>
            <person name="Lindquist E."/>
            <person name="Hellsten U."/>
            <person name="Deshpande S."/>
            <person name="Wang X."/>
            <person name="Wu X."/>
            <person name="Mitros T."/>
            <person name="Triplett J."/>
            <person name="Yang X."/>
            <person name="Ye C.Y."/>
            <person name="Mauro-Herrera M."/>
            <person name="Wang L."/>
            <person name="Li P."/>
            <person name="Sharma M."/>
            <person name="Sharma R."/>
            <person name="Ronald P.C."/>
            <person name="Panaud O."/>
            <person name="Kellogg E.A."/>
            <person name="Brutnell T.P."/>
            <person name="Doust A.N."/>
            <person name="Tuskan G.A."/>
            <person name="Rokhsar D."/>
            <person name="Devos K.M."/>
        </authorList>
    </citation>
    <scope>NUCLEOTIDE SEQUENCE [LARGE SCALE GENOMIC DNA]</scope>
    <source>
        <strain evidence="2">Yugu1</strain>
    </source>
</reference>
<evidence type="ECO:0000256" key="1">
    <source>
        <dbReference type="SAM" id="MobiDB-lite"/>
    </source>
</evidence>
<name>A0A368SHA7_SETIT</name>
<feature type="compositionally biased region" description="Basic and acidic residues" evidence="1">
    <location>
        <begin position="145"/>
        <end position="156"/>
    </location>
</feature>
<sequence>MVVQLSDQRCLVKAASFQSTLQACRVHPWQCCGCSWYWWPPRCSPPPAGDEDLTGPYKCEPTPSFGLTMVVPEQTGQQPRPCAIPVLELQRRPDGGKIALALRPYTLDIVAFANGQGRWHTFSNWRHLRRGGAEVQRRLRQPQRLRGDGPAHDPRLHPAGGRHGREVQERPPGQRRRVRPAGVGHAEVRHHRRSRMLRGRQGVREKIRGRLDEQKGTKQQCAVT</sequence>
<dbReference type="EMBL" id="CM003536">
    <property type="protein sequence ID" value="RCV41744.1"/>
    <property type="molecule type" value="Genomic_DNA"/>
</dbReference>
<evidence type="ECO:0008006" key="3">
    <source>
        <dbReference type="Google" id="ProtNLM"/>
    </source>
</evidence>
<gene>
    <name evidence="2" type="ORF">SETIT_9G160600v2</name>
</gene>
<accession>A0A368SHA7</accession>